<dbReference type="InterPro" id="IPR024064">
    <property type="entry name" value="FdhE-like_sf"/>
</dbReference>
<dbReference type="KEGG" id="smam:Mal15_38150"/>
<dbReference type="Gene3D" id="3.90.1670.10">
    <property type="entry name" value="FdhE-like domain"/>
    <property type="match status" value="1"/>
</dbReference>
<organism evidence="1 2">
    <name type="scientific">Stieleria maiorica</name>
    <dbReference type="NCBI Taxonomy" id="2795974"/>
    <lineage>
        <taxon>Bacteria</taxon>
        <taxon>Pseudomonadati</taxon>
        <taxon>Planctomycetota</taxon>
        <taxon>Planctomycetia</taxon>
        <taxon>Pirellulales</taxon>
        <taxon>Pirellulaceae</taxon>
        <taxon>Stieleria</taxon>
    </lineage>
</organism>
<name>A0A5B9MGW7_9BACT</name>
<dbReference type="EMBL" id="CP036264">
    <property type="protein sequence ID" value="QEF99749.1"/>
    <property type="molecule type" value="Genomic_DNA"/>
</dbReference>
<dbReference type="SUPFAM" id="SSF144020">
    <property type="entry name" value="FdhE-like"/>
    <property type="match status" value="1"/>
</dbReference>
<gene>
    <name evidence="1" type="ORF">Mal15_38150</name>
</gene>
<proteinExistence type="predicted"/>
<evidence type="ECO:0000313" key="2">
    <source>
        <dbReference type="Proteomes" id="UP000321353"/>
    </source>
</evidence>
<protein>
    <submittedName>
        <fullName evidence="1">Uncharacterized protein</fullName>
    </submittedName>
</protein>
<reference evidence="1 2" key="1">
    <citation type="submission" date="2019-02" db="EMBL/GenBank/DDBJ databases">
        <title>Planctomycetal bacteria perform biofilm scaping via a novel small molecule.</title>
        <authorList>
            <person name="Jeske O."/>
            <person name="Boedeker C."/>
            <person name="Wiegand S."/>
            <person name="Breitling P."/>
            <person name="Kallscheuer N."/>
            <person name="Jogler M."/>
            <person name="Rohde M."/>
            <person name="Petersen J."/>
            <person name="Medema M.H."/>
            <person name="Surup F."/>
            <person name="Jogler C."/>
        </authorList>
    </citation>
    <scope>NUCLEOTIDE SEQUENCE [LARGE SCALE GENOMIC DNA]</scope>
    <source>
        <strain evidence="1 2">Mal15</strain>
    </source>
</reference>
<keyword evidence="2" id="KW-1185">Reference proteome</keyword>
<sequence length="97" mass="11080">MSDTQPAAPVPWSDVPFLYAPRIRCPYCEADRPINVRSTLQGDDSIERRYTCRSCSRRFRIIAEKTDETDWLILETLPDSGTVEKPFCKIRPTSQGG</sequence>
<dbReference type="AlphaFoldDB" id="A0A5B9MGW7"/>
<dbReference type="Proteomes" id="UP000321353">
    <property type="component" value="Chromosome"/>
</dbReference>
<accession>A0A5B9MGW7</accession>
<evidence type="ECO:0000313" key="1">
    <source>
        <dbReference type="EMBL" id="QEF99749.1"/>
    </source>
</evidence>